<accession>A0A2S0P859</accession>
<feature type="signal peptide" evidence="1">
    <location>
        <begin position="1"/>
        <end position="16"/>
    </location>
</feature>
<dbReference type="AlphaFoldDB" id="A0A2S0P859"/>
<evidence type="ECO:0008006" key="4">
    <source>
        <dbReference type="Google" id="ProtNLM"/>
    </source>
</evidence>
<dbReference type="Proteomes" id="UP000244173">
    <property type="component" value="Chromosome"/>
</dbReference>
<feature type="chain" id="PRO_5015441773" description="PEGA domain-containing protein" evidence="1">
    <location>
        <begin position="17"/>
        <end position="102"/>
    </location>
</feature>
<reference evidence="2 3" key="1">
    <citation type="submission" date="2018-04" db="EMBL/GenBank/DDBJ databases">
        <title>Denitrifier Microvirgula.</title>
        <authorList>
            <person name="Anderson E."/>
            <person name="Jang J."/>
            <person name="Ishii S."/>
        </authorList>
    </citation>
    <scope>NUCLEOTIDE SEQUENCE [LARGE SCALE GENOMIC DNA]</scope>
    <source>
        <strain evidence="2 3">BE2.4</strain>
    </source>
</reference>
<dbReference type="STRING" id="1122240.GCA_000620105_01139"/>
<organism evidence="2 3">
    <name type="scientific">Microvirgula aerodenitrificans</name>
    <dbReference type="NCBI Taxonomy" id="57480"/>
    <lineage>
        <taxon>Bacteria</taxon>
        <taxon>Pseudomonadati</taxon>
        <taxon>Pseudomonadota</taxon>
        <taxon>Betaproteobacteria</taxon>
        <taxon>Neisseriales</taxon>
        <taxon>Aquaspirillaceae</taxon>
        <taxon>Microvirgula</taxon>
    </lineage>
</organism>
<sequence length="102" mass="10942">MKRLSLVALLALTACALPHTDVRTATLRPTLSVVGAPARAQLFVDGIAAGDASQYDGVRQTLTVEEGPHQLRVAADGQDLYRQQVLLTNGERHVIRLGEAAR</sequence>
<dbReference type="KEGG" id="maer:DAI18_05415"/>
<protein>
    <recommendedName>
        <fullName evidence="4">PEGA domain-containing protein</fullName>
    </recommendedName>
</protein>
<evidence type="ECO:0000313" key="2">
    <source>
        <dbReference type="EMBL" id="AVY93546.1"/>
    </source>
</evidence>
<name>A0A2S0P859_9NEIS</name>
<evidence type="ECO:0000313" key="3">
    <source>
        <dbReference type="Proteomes" id="UP000244173"/>
    </source>
</evidence>
<dbReference type="OrthoDB" id="9132178at2"/>
<keyword evidence="3" id="KW-1185">Reference proteome</keyword>
<dbReference type="PROSITE" id="PS51257">
    <property type="entry name" value="PROKAR_LIPOPROTEIN"/>
    <property type="match status" value="1"/>
</dbReference>
<evidence type="ECO:0000256" key="1">
    <source>
        <dbReference type="SAM" id="SignalP"/>
    </source>
</evidence>
<dbReference type="RefSeq" id="WP_028498523.1">
    <property type="nucleotide sequence ID" value="NZ_CP028519.1"/>
</dbReference>
<gene>
    <name evidence="2" type="ORF">DAI18_05415</name>
</gene>
<keyword evidence="1" id="KW-0732">Signal</keyword>
<dbReference type="EMBL" id="CP028519">
    <property type="protein sequence ID" value="AVY93546.1"/>
    <property type="molecule type" value="Genomic_DNA"/>
</dbReference>
<proteinExistence type="predicted"/>